<evidence type="ECO:0000256" key="1">
    <source>
        <dbReference type="PIRSR" id="PIRSR605019-1"/>
    </source>
</evidence>
<evidence type="ECO:0000313" key="3">
    <source>
        <dbReference type="EMBL" id="OWM84440.1"/>
    </source>
</evidence>
<reference evidence="5" key="1">
    <citation type="journal article" date="2017" name="Plant J.">
        <title>The pomegranate (Punica granatum L.) genome and the genomics of punicalagin biosynthesis.</title>
        <authorList>
            <person name="Qin G."/>
            <person name="Xu C."/>
            <person name="Ming R."/>
            <person name="Tang H."/>
            <person name="Guyot R."/>
            <person name="Kramer E.M."/>
            <person name="Hu Y."/>
            <person name="Yi X."/>
            <person name="Qi Y."/>
            <person name="Xu X."/>
            <person name="Gao Z."/>
            <person name="Pan H."/>
            <person name="Jian J."/>
            <person name="Tian Y."/>
            <person name="Yue Z."/>
            <person name="Xu Y."/>
        </authorList>
    </citation>
    <scope>NUCLEOTIDE SEQUENCE [LARGE SCALE GENOMIC DNA]</scope>
    <source>
        <strain evidence="5">cv. Dabenzi</strain>
    </source>
</reference>
<evidence type="ECO:0000256" key="2">
    <source>
        <dbReference type="SAM" id="MobiDB-lite"/>
    </source>
</evidence>
<proteinExistence type="predicted"/>
<dbReference type="STRING" id="22663.A0A218XI43"/>
<evidence type="ECO:0000313" key="5">
    <source>
        <dbReference type="Proteomes" id="UP000197138"/>
    </source>
</evidence>
<feature type="binding site" evidence="1">
    <location>
        <position position="202"/>
    </location>
    <ligand>
        <name>Zn(2+)</name>
        <dbReference type="ChEBI" id="CHEBI:29105"/>
    </ligand>
</feature>
<dbReference type="Proteomes" id="UP000197138">
    <property type="component" value="Unassembled WGS sequence"/>
</dbReference>
<dbReference type="GO" id="GO:0006284">
    <property type="term" value="P:base-excision repair"/>
    <property type="evidence" value="ECO:0007669"/>
    <property type="project" value="InterPro"/>
</dbReference>
<gene>
    <name evidence="3" type="ORF">CDL15_Pgr026448</name>
    <name evidence="4" type="ORF">CRG98_021221</name>
</gene>
<dbReference type="Proteomes" id="UP000233551">
    <property type="component" value="Unassembled WGS sequence"/>
</dbReference>
<dbReference type="OrthoDB" id="3941538at2759"/>
<dbReference type="EMBL" id="MTKT01001359">
    <property type="protein sequence ID" value="OWM84440.1"/>
    <property type="molecule type" value="Genomic_DNA"/>
</dbReference>
<sequence>MCSSKSNLHHKAISIARINGRPVLQQACNQINSFPNRRCPPKKASLKSPPPAPEPKSTVLVSPPISPKTRPLRSPVPKRGINDPNGLSSSSDKVSTPKGSLHSANPGRTLKKSMSRALSLPTNSSEINSLKCSIPLASALAEAAAGSIAAARKEQVAMQQEQRKMKIAHYGRVKSLKSESKVVSLDHSALTAATTSRDDKRCSFITANSDPILVAYHDEEWGVPVRDDRLLFELLVLTGAQVGSDWSSVLKKRQLFRDVFSGFDADAVAKFTEKKIIWLSTAYGIESGLIRAAVDSSRCILEVTKEFGTFSEYLWGFVNKKPIATQYKRCQKIPVKTSKAESISKDLVKRGFRAVGPIVIHSFMQAAGLTNDHLITCPRHAQCSLWASPELKKAHQELI</sequence>
<feature type="compositionally biased region" description="Polar residues" evidence="2">
    <location>
        <begin position="85"/>
        <end position="98"/>
    </location>
</feature>
<dbReference type="Gene3D" id="1.10.340.30">
    <property type="entry name" value="Hypothetical protein, domain 2"/>
    <property type="match status" value="1"/>
</dbReference>
<feature type="region of interest" description="Disordered" evidence="2">
    <location>
        <begin position="34"/>
        <end position="117"/>
    </location>
</feature>
<dbReference type="GO" id="GO:0008725">
    <property type="term" value="F:DNA-3-methyladenine glycosylase activity"/>
    <property type="evidence" value="ECO:0007669"/>
    <property type="project" value="InterPro"/>
</dbReference>
<dbReference type="SUPFAM" id="SSF48150">
    <property type="entry name" value="DNA-glycosylase"/>
    <property type="match status" value="1"/>
</dbReference>
<protein>
    <recommendedName>
        <fullName evidence="7">DNA-3-methyladenine glycosylase I</fullName>
    </recommendedName>
</protein>
<dbReference type="Pfam" id="PF03352">
    <property type="entry name" value="Adenine_glyco"/>
    <property type="match status" value="1"/>
</dbReference>
<dbReference type="AlphaFoldDB" id="A0A218XI43"/>
<keyword evidence="1" id="KW-0479">Metal-binding</keyword>
<feature type="binding site" evidence="1">
    <location>
        <position position="217"/>
    </location>
    <ligand>
        <name>Zn(2+)</name>
        <dbReference type="ChEBI" id="CHEBI:29105"/>
    </ligand>
</feature>
<accession>A0A218XI43</accession>
<keyword evidence="1" id="KW-0862">Zinc</keyword>
<name>A0A218XI43_PUNGR</name>
<feature type="binding site" evidence="1">
    <location>
        <position position="377"/>
    </location>
    <ligand>
        <name>Zn(2+)</name>
        <dbReference type="ChEBI" id="CHEBI:29105"/>
    </ligand>
</feature>
<comment type="caution">
    <text evidence="3">The sequence shown here is derived from an EMBL/GenBank/DDBJ whole genome shotgun (WGS) entry which is preliminary data.</text>
</comment>
<evidence type="ECO:0000313" key="4">
    <source>
        <dbReference type="EMBL" id="PKI58403.1"/>
    </source>
</evidence>
<dbReference type="InterPro" id="IPR005019">
    <property type="entry name" value="Adenine_glyco"/>
</dbReference>
<reference evidence="3" key="2">
    <citation type="submission" date="2017-06" db="EMBL/GenBank/DDBJ databases">
        <title>The pomegranate genome and the genomics of punicalagin biosynthesis.</title>
        <authorList>
            <person name="Xu C."/>
        </authorList>
    </citation>
    <scope>NUCLEOTIDE SEQUENCE [LARGE SCALE GENOMIC DNA]</scope>
    <source>
        <tissue evidence="3">Fresh leaf</tissue>
    </source>
</reference>
<evidence type="ECO:0000313" key="6">
    <source>
        <dbReference type="Proteomes" id="UP000233551"/>
    </source>
</evidence>
<dbReference type="InterPro" id="IPR011257">
    <property type="entry name" value="DNA_glycosylase"/>
</dbReference>
<organism evidence="3 5">
    <name type="scientific">Punica granatum</name>
    <name type="common">Pomegranate</name>
    <dbReference type="NCBI Taxonomy" id="22663"/>
    <lineage>
        <taxon>Eukaryota</taxon>
        <taxon>Viridiplantae</taxon>
        <taxon>Streptophyta</taxon>
        <taxon>Embryophyta</taxon>
        <taxon>Tracheophyta</taxon>
        <taxon>Spermatophyta</taxon>
        <taxon>Magnoliopsida</taxon>
        <taxon>eudicotyledons</taxon>
        <taxon>Gunneridae</taxon>
        <taxon>Pentapetalae</taxon>
        <taxon>rosids</taxon>
        <taxon>malvids</taxon>
        <taxon>Myrtales</taxon>
        <taxon>Lythraceae</taxon>
        <taxon>Punica</taxon>
    </lineage>
</organism>
<dbReference type="PANTHER" id="PTHR31116">
    <property type="entry name" value="OS04G0501200 PROTEIN"/>
    <property type="match status" value="1"/>
</dbReference>
<dbReference type="GeneID" id="116204849"/>
<dbReference type="EMBL" id="PGOL01001394">
    <property type="protein sequence ID" value="PKI58403.1"/>
    <property type="molecule type" value="Genomic_DNA"/>
</dbReference>
<dbReference type="PANTHER" id="PTHR31116:SF43">
    <property type="entry name" value="DNA GLYCOSYLASE SUPERFAMILY PROTEIN"/>
    <property type="match status" value="1"/>
</dbReference>
<evidence type="ECO:0008006" key="7">
    <source>
        <dbReference type="Google" id="ProtNLM"/>
    </source>
</evidence>
<dbReference type="GO" id="GO:0046872">
    <property type="term" value="F:metal ion binding"/>
    <property type="evidence" value="ECO:0007669"/>
    <property type="project" value="UniProtKB-KW"/>
</dbReference>
<reference evidence="4 6" key="3">
    <citation type="submission" date="2017-11" db="EMBL/GenBank/DDBJ databases">
        <title>De-novo sequencing of pomegranate (Punica granatum L.) genome.</title>
        <authorList>
            <person name="Akparov Z."/>
            <person name="Amiraslanov A."/>
            <person name="Hajiyeva S."/>
            <person name="Abbasov M."/>
            <person name="Kaur K."/>
            <person name="Hamwieh A."/>
            <person name="Solovyev V."/>
            <person name="Salamov A."/>
            <person name="Braich B."/>
            <person name="Kosarev P."/>
            <person name="Mahmoud A."/>
            <person name="Hajiyev E."/>
            <person name="Babayeva S."/>
            <person name="Izzatullayeva V."/>
            <person name="Mammadov A."/>
            <person name="Mammadov A."/>
            <person name="Sharifova S."/>
            <person name="Ojaghi J."/>
            <person name="Eynullazada K."/>
            <person name="Bayramov B."/>
            <person name="Abdulazimova A."/>
            <person name="Shahmuradov I."/>
        </authorList>
    </citation>
    <scope>NUCLEOTIDE SEQUENCE [LARGE SCALE GENOMIC DNA]</scope>
    <source>
        <strain evidence="4">AG2017</strain>
        <strain evidence="6">cv. AG2017</strain>
        <tissue evidence="4">Leaf</tissue>
    </source>
</reference>
<feature type="binding site" evidence="1">
    <location>
        <position position="373"/>
    </location>
    <ligand>
        <name>Zn(2+)</name>
        <dbReference type="ChEBI" id="CHEBI:29105"/>
    </ligand>
</feature>
<keyword evidence="6" id="KW-1185">Reference proteome</keyword>